<dbReference type="InterPro" id="IPR029033">
    <property type="entry name" value="His_PPase_superfam"/>
</dbReference>
<keyword evidence="11" id="KW-1185">Reference proteome</keyword>
<keyword evidence="5" id="KW-0378">Hydrolase</keyword>
<dbReference type="Pfam" id="PF00328">
    <property type="entry name" value="His_Phos_2"/>
    <property type="match status" value="1"/>
</dbReference>
<keyword evidence="6" id="KW-1015">Disulfide bond</keyword>
<keyword evidence="8" id="KW-1133">Transmembrane helix</keyword>
<dbReference type="EMBL" id="CAKOFQ010008970">
    <property type="protein sequence ID" value="CAH2016652.1"/>
    <property type="molecule type" value="Genomic_DNA"/>
</dbReference>
<comment type="caution">
    <text evidence="10">The sequence shown here is derived from an EMBL/GenBank/DDBJ whole genome shotgun (WGS) entry which is preliminary data.</text>
</comment>
<evidence type="ECO:0000256" key="7">
    <source>
        <dbReference type="ARBA" id="ARBA00023180"/>
    </source>
</evidence>
<dbReference type="AlphaFoldDB" id="A0A9P0QBL1"/>
<comment type="catalytic activity">
    <reaction evidence="1">
        <text>a phosphate monoester + H2O = an alcohol + phosphate</text>
        <dbReference type="Rhea" id="RHEA:15017"/>
        <dbReference type="ChEBI" id="CHEBI:15377"/>
        <dbReference type="ChEBI" id="CHEBI:30879"/>
        <dbReference type="ChEBI" id="CHEBI:43474"/>
        <dbReference type="ChEBI" id="CHEBI:67140"/>
        <dbReference type="EC" id="3.1.3.2"/>
    </reaction>
</comment>
<gene>
    <name evidence="10" type="ORF">ACAOBT_LOCUS35517</name>
</gene>
<dbReference type="GO" id="GO:0003993">
    <property type="term" value="F:acid phosphatase activity"/>
    <property type="evidence" value="ECO:0007669"/>
    <property type="project" value="UniProtKB-EC"/>
</dbReference>
<dbReference type="OrthoDB" id="5821688at2759"/>
<feature type="chain" id="PRO_5040398917" description="acid phosphatase" evidence="9">
    <location>
        <begin position="27"/>
        <end position="422"/>
    </location>
</feature>
<protein>
    <recommendedName>
        <fullName evidence="3">acid phosphatase</fullName>
        <ecNumber evidence="3">3.1.3.2</ecNumber>
    </recommendedName>
</protein>
<proteinExistence type="inferred from homology"/>
<evidence type="ECO:0000256" key="1">
    <source>
        <dbReference type="ARBA" id="ARBA00000032"/>
    </source>
</evidence>
<accession>A0A9P0QBL1</accession>
<evidence type="ECO:0000313" key="11">
    <source>
        <dbReference type="Proteomes" id="UP001152888"/>
    </source>
</evidence>
<dbReference type="PROSITE" id="PS00616">
    <property type="entry name" value="HIS_ACID_PHOSPHAT_1"/>
    <property type="match status" value="1"/>
</dbReference>
<dbReference type="InterPro" id="IPR050645">
    <property type="entry name" value="Histidine_acid_phosphatase"/>
</dbReference>
<dbReference type="PANTHER" id="PTHR11567">
    <property type="entry name" value="ACID PHOSPHATASE-RELATED"/>
    <property type="match status" value="1"/>
</dbReference>
<evidence type="ECO:0000256" key="4">
    <source>
        <dbReference type="ARBA" id="ARBA00022729"/>
    </source>
</evidence>
<comment type="similarity">
    <text evidence="2">Belongs to the histidine acid phosphatase family.</text>
</comment>
<evidence type="ECO:0000313" key="10">
    <source>
        <dbReference type="EMBL" id="CAH2016652.1"/>
    </source>
</evidence>
<dbReference type="PANTHER" id="PTHR11567:SF211">
    <property type="entry name" value="PROSTATIC ACID PHOSPHATASE"/>
    <property type="match status" value="1"/>
</dbReference>
<evidence type="ECO:0000256" key="9">
    <source>
        <dbReference type="SAM" id="SignalP"/>
    </source>
</evidence>
<dbReference type="PROSITE" id="PS00778">
    <property type="entry name" value="HIS_ACID_PHOSPHAT_2"/>
    <property type="match status" value="1"/>
</dbReference>
<name>A0A9P0QBL1_ACAOB</name>
<organism evidence="10 11">
    <name type="scientific">Acanthoscelides obtectus</name>
    <name type="common">Bean weevil</name>
    <name type="synonym">Bruchus obtectus</name>
    <dbReference type="NCBI Taxonomy" id="200917"/>
    <lineage>
        <taxon>Eukaryota</taxon>
        <taxon>Metazoa</taxon>
        <taxon>Ecdysozoa</taxon>
        <taxon>Arthropoda</taxon>
        <taxon>Hexapoda</taxon>
        <taxon>Insecta</taxon>
        <taxon>Pterygota</taxon>
        <taxon>Neoptera</taxon>
        <taxon>Endopterygota</taxon>
        <taxon>Coleoptera</taxon>
        <taxon>Polyphaga</taxon>
        <taxon>Cucujiformia</taxon>
        <taxon>Chrysomeloidea</taxon>
        <taxon>Chrysomelidae</taxon>
        <taxon>Bruchinae</taxon>
        <taxon>Bruchini</taxon>
        <taxon>Acanthoscelides</taxon>
    </lineage>
</organism>
<dbReference type="Gene3D" id="3.40.50.1240">
    <property type="entry name" value="Phosphoglycerate mutase-like"/>
    <property type="match status" value="1"/>
</dbReference>
<keyword evidence="7" id="KW-0325">Glycoprotein</keyword>
<feature type="transmembrane region" description="Helical" evidence="8">
    <location>
        <begin position="379"/>
        <end position="401"/>
    </location>
</feature>
<evidence type="ECO:0000256" key="2">
    <source>
        <dbReference type="ARBA" id="ARBA00005375"/>
    </source>
</evidence>
<evidence type="ECO:0000256" key="5">
    <source>
        <dbReference type="ARBA" id="ARBA00022801"/>
    </source>
</evidence>
<dbReference type="Proteomes" id="UP001152888">
    <property type="component" value="Unassembled WGS sequence"/>
</dbReference>
<reference evidence="10" key="1">
    <citation type="submission" date="2022-03" db="EMBL/GenBank/DDBJ databases">
        <authorList>
            <person name="Sayadi A."/>
        </authorList>
    </citation>
    <scope>NUCLEOTIDE SEQUENCE</scope>
</reference>
<dbReference type="InterPro" id="IPR000560">
    <property type="entry name" value="His_Pase_clade-2"/>
</dbReference>
<sequence>MLLINRMLISVFIQVCICIFIGSVSAKEDDLTAVIVIYRHGDRTPIKPYPSDPYGNESFWQVGFGQLTNRGKQQQKELGQWLRQRYDNFLPKEYSEKDIYVRSTDVDRTLMSAEANLAGLYPPTSSQMWDTNLKWQPIPVHTMPEREDALLAGKKPCAQYEMLLKKLLSSDYFRNITRQNHDLYAYLSRYSGDHINSLERLEYLYSTLTIETVNNFTLPDWTRSVYPEKLRPWAFLSFATQAYTPALQRFKTGPLFNFITTYFKNHTVKDPNTPKFMIFSGHDTTIANVLNTMGAFEYHAPPYTSTILMEMRAKEDDTYYLSMFYKNTSEPREIRLKGCQINCSLTDFISILKPVTISLDQWDEECKISVPINVFGETMFYIAGVVLLNMALFTIALFICIKRCKNDKQQMNYIQLPDEEYA</sequence>
<evidence type="ECO:0000256" key="6">
    <source>
        <dbReference type="ARBA" id="ARBA00023157"/>
    </source>
</evidence>
<keyword evidence="8" id="KW-0472">Membrane</keyword>
<evidence type="ECO:0000256" key="3">
    <source>
        <dbReference type="ARBA" id="ARBA00012646"/>
    </source>
</evidence>
<dbReference type="SUPFAM" id="SSF53254">
    <property type="entry name" value="Phosphoglycerate mutase-like"/>
    <property type="match status" value="1"/>
</dbReference>
<keyword evidence="4 9" id="KW-0732">Signal</keyword>
<dbReference type="InterPro" id="IPR033379">
    <property type="entry name" value="Acid_Pase_AS"/>
</dbReference>
<keyword evidence="8" id="KW-0812">Transmembrane</keyword>
<feature type="signal peptide" evidence="9">
    <location>
        <begin position="1"/>
        <end position="26"/>
    </location>
</feature>
<dbReference type="EC" id="3.1.3.2" evidence="3"/>
<evidence type="ECO:0000256" key="8">
    <source>
        <dbReference type="SAM" id="Phobius"/>
    </source>
</evidence>
<dbReference type="CDD" id="cd07061">
    <property type="entry name" value="HP_HAP_like"/>
    <property type="match status" value="1"/>
</dbReference>